<dbReference type="EMBL" id="AZBU02000010">
    <property type="protein sequence ID" value="TKR62002.1"/>
    <property type="molecule type" value="Genomic_DNA"/>
</dbReference>
<protein>
    <submittedName>
        <fullName evidence="1">Uncharacterized protein</fullName>
    </submittedName>
</protein>
<evidence type="ECO:0000313" key="1">
    <source>
        <dbReference type="EMBL" id="TKR62002.1"/>
    </source>
</evidence>
<comment type="caution">
    <text evidence="1">The sequence shown here is derived from an EMBL/GenBank/DDBJ whole genome shotgun (WGS) entry which is preliminary data.</text>
</comment>
<organism evidence="1 2">
    <name type="scientific">Steinernema carpocapsae</name>
    <name type="common">Entomopathogenic nematode</name>
    <dbReference type="NCBI Taxonomy" id="34508"/>
    <lineage>
        <taxon>Eukaryota</taxon>
        <taxon>Metazoa</taxon>
        <taxon>Ecdysozoa</taxon>
        <taxon>Nematoda</taxon>
        <taxon>Chromadorea</taxon>
        <taxon>Rhabditida</taxon>
        <taxon>Tylenchina</taxon>
        <taxon>Panagrolaimomorpha</taxon>
        <taxon>Strongyloidoidea</taxon>
        <taxon>Steinernematidae</taxon>
        <taxon>Steinernema</taxon>
    </lineage>
</organism>
<reference evidence="1 2" key="1">
    <citation type="journal article" date="2015" name="Genome Biol.">
        <title>Comparative genomics of Steinernema reveals deeply conserved gene regulatory networks.</title>
        <authorList>
            <person name="Dillman A.R."/>
            <person name="Macchietto M."/>
            <person name="Porter C.F."/>
            <person name="Rogers A."/>
            <person name="Williams B."/>
            <person name="Antoshechkin I."/>
            <person name="Lee M.M."/>
            <person name="Goodwin Z."/>
            <person name="Lu X."/>
            <person name="Lewis E.E."/>
            <person name="Goodrich-Blair H."/>
            <person name="Stock S.P."/>
            <person name="Adams B.J."/>
            <person name="Sternberg P.W."/>
            <person name="Mortazavi A."/>
        </authorList>
    </citation>
    <scope>NUCLEOTIDE SEQUENCE [LARGE SCALE GENOMIC DNA]</scope>
    <source>
        <strain evidence="1 2">ALL</strain>
    </source>
</reference>
<evidence type="ECO:0000313" key="2">
    <source>
        <dbReference type="Proteomes" id="UP000298663"/>
    </source>
</evidence>
<dbReference type="AlphaFoldDB" id="A0A4U5M087"/>
<reference evidence="1 2" key="2">
    <citation type="journal article" date="2019" name="G3 (Bethesda)">
        <title>Hybrid Assembly of the Genome of the Entomopathogenic Nematode Steinernema carpocapsae Identifies the X-Chromosome.</title>
        <authorList>
            <person name="Serra L."/>
            <person name="Macchietto M."/>
            <person name="Macias-Munoz A."/>
            <person name="McGill C.J."/>
            <person name="Rodriguez I.M."/>
            <person name="Rodriguez B."/>
            <person name="Murad R."/>
            <person name="Mortazavi A."/>
        </authorList>
    </citation>
    <scope>NUCLEOTIDE SEQUENCE [LARGE SCALE GENOMIC DNA]</scope>
    <source>
        <strain evidence="1 2">ALL</strain>
    </source>
</reference>
<sequence length="205" mass="24391">MEVYWPKVPRQHHKDKTRIPVEALEKDFFHLPDWFIPYSLNKRKRWLIPETLKRADLFQDDSHKVTSLVEVFESLFDIGPVVSKRGHELFHSRYNLIFSVVELNAVDENGQVVHRKGTIKTRAQELVLASKQPKEPKNKLKPCKRQVHELYIVTEPINSNNYTNRSIRKAWNRQWMKKNDLYRSKQRSVPKYVCDVTTKQLLDQA</sequence>
<keyword evidence="2" id="KW-1185">Reference proteome</keyword>
<accession>A0A4U5M087</accession>
<name>A0A4U5M087_STECR</name>
<gene>
    <name evidence="1" type="ORF">L596_026024</name>
</gene>
<dbReference type="Proteomes" id="UP000298663">
    <property type="component" value="Unassembled WGS sequence"/>
</dbReference>
<proteinExistence type="predicted"/>